<keyword evidence="1" id="KW-0175">Coiled coil</keyword>
<evidence type="ECO:0000313" key="2">
    <source>
        <dbReference type="EMBL" id="XBM01069.1"/>
    </source>
</evidence>
<evidence type="ECO:0000256" key="1">
    <source>
        <dbReference type="SAM" id="Coils"/>
    </source>
</evidence>
<dbReference type="RefSeq" id="WP_348945390.1">
    <property type="nucleotide sequence ID" value="NZ_CP157355.1"/>
</dbReference>
<name>A0AAU7FAW2_9NEIS</name>
<dbReference type="AlphaFoldDB" id="A0AAU7FAW2"/>
<protein>
    <submittedName>
        <fullName evidence="2">Uncharacterized protein</fullName>
    </submittedName>
</protein>
<gene>
    <name evidence="2" type="ORF">ABHF33_01940</name>
</gene>
<reference evidence="2" key="1">
    <citation type="submission" date="2024-05" db="EMBL/GenBank/DDBJ databases">
        <authorList>
            <person name="Yang L."/>
            <person name="Pan L."/>
        </authorList>
    </citation>
    <scope>NUCLEOTIDE SEQUENCE</scope>
    <source>
        <strain evidence="2">FCG-7</strain>
    </source>
</reference>
<accession>A0AAU7FAW2</accession>
<proteinExistence type="predicted"/>
<dbReference type="EMBL" id="CP157355">
    <property type="protein sequence ID" value="XBM01069.1"/>
    <property type="molecule type" value="Genomic_DNA"/>
</dbReference>
<dbReference type="KEGG" id="cmav:ABHF33_01940"/>
<feature type="coiled-coil region" evidence="1">
    <location>
        <begin position="8"/>
        <end position="39"/>
    </location>
</feature>
<sequence length="72" mass="8500">MTVKTHEIETNEIKLTNTKKQLEKEEKRLAELKNQDQQDSGWETPKTRSELALENLKNQQSLANNPFTKKFR</sequence>
<organism evidence="2">
    <name type="scientific">Chitinibacter mangrovi</name>
    <dbReference type="NCBI Taxonomy" id="3153927"/>
    <lineage>
        <taxon>Bacteria</taxon>
        <taxon>Pseudomonadati</taxon>
        <taxon>Pseudomonadota</taxon>
        <taxon>Betaproteobacteria</taxon>
        <taxon>Neisseriales</taxon>
        <taxon>Chitinibacteraceae</taxon>
        <taxon>Chitinibacter</taxon>
    </lineage>
</organism>